<proteinExistence type="predicted"/>
<evidence type="ECO:0000313" key="2">
    <source>
        <dbReference type="EMBL" id="KAF8697615.1"/>
    </source>
</evidence>
<dbReference type="EMBL" id="JACEFO010001869">
    <property type="protein sequence ID" value="KAF8697615.1"/>
    <property type="molecule type" value="Genomic_DNA"/>
</dbReference>
<dbReference type="InterPro" id="IPR045501">
    <property type="entry name" value="DUF6490"/>
</dbReference>
<organism evidence="2 3">
    <name type="scientific">Digitaria exilis</name>
    <dbReference type="NCBI Taxonomy" id="1010633"/>
    <lineage>
        <taxon>Eukaryota</taxon>
        <taxon>Viridiplantae</taxon>
        <taxon>Streptophyta</taxon>
        <taxon>Embryophyta</taxon>
        <taxon>Tracheophyta</taxon>
        <taxon>Spermatophyta</taxon>
        <taxon>Magnoliopsida</taxon>
        <taxon>Liliopsida</taxon>
        <taxon>Poales</taxon>
        <taxon>Poaceae</taxon>
        <taxon>PACMAD clade</taxon>
        <taxon>Panicoideae</taxon>
        <taxon>Panicodae</taxon>
        <taxon>Paniceae</taxon>
        <taxon>Anthephorinae</taxon>
        <taxon>Digitaria</taxon>
    </lineage>
</organism>
<name>A0A835EMP2_9POAL</name>
<keyword evidence="3" id="KW-1185">Reference proteome</keyword>
<sequence length="146" mass="15950">MDLRDDTQPAAAGIRVIRFLGASFIVLTISASTAMYRRSDDPATVLFVVVSYVAALLLVPCVHAYGRATPAGKGRIRAAVWFLCSLFILVYARRVAAMAPHWSISLLIWAISAAAPVSGFLGLLLRPARDVLIDVQKIKHYVVLER</sequence>
<gene>
    <name evidence="2" type="ORF">HU200_035803</name>
</gene>
<accession>A0A835EMP2</accession>
<feature type="transmembrane region" description="Helical" evidence="1">
    <location>
        <begin position="78"/>
        <end position="96"/>
    </location>
</feature>
<dbReference type="PANTHER" id="PTHR46610:SF3">
    <property type="entry name" value="OS01G0238200 PROTEIN"/>
    <property type="match status" value="1"/>
</dbReference>
<keyword evidence="1" id="KW-1133">Transmembrane helix</keyword>
<feature type="transmembrane region" description="Helical" evidence="1">
    <location>
        <begin position="12"/>
        <end position="31"/>
    </location>
</feature>
<dbReference type="Proteomes" id="UP000636709">
    <property type="component" value="Unassembled WGS sequence"/>
</dbReference>
<evidence type="ECO:0000256" key="1">
    <source>
        <dbReference type="SAM" id="Phobius"/>
    </source>
</evidence>
<dbReference type="Pfam" id="PF20100">
    <property type="entry name" value="DUF6490"/>
    <property type="match status" value="1"/>
</dbReference>
<keyword evidence="1" id="KW-0812">Transmembrane</keyword>
<reference evidence="2" key="1">
    <citation type="submission" date="2020-07" db="EMBL/GenBank/DDBJ databases">
        <title>Genome sequence and genetic diversity analysis of an under-domesticated orphan crop, white fonio (Digitaria exilis).</title>
        <authorList>
            <person name="Bennetzen J.L."/>
            <person name="Chen S."/>
            <person name="Ma X."/>
            <person name="Wang X."/>
            <person name="Yssel A.E.J."/>
            <person name="Chaluvadi S.R."/>
            <person name="Johnson M."/>
            <person name="Gangashetty P."/>
            <person name="Hamidou F."/>
            <person name="Sanogo M.D."/>
            <person name="Zwaenepoel A."/>
            <person name="Wallace J."/>
            <person name="Van De Peer Y."/>
            <person name="Van Deynze A."/>
        </authorList>
    </citation>
    <scope>NUCLEOTIDE SEQUENCE</scope>
    <source>
        <tissue evidence="2">Leaves</tissue>
    </source>
</reference>
<evidence type="ECO:0000313" key="3">
    <source>
        <dbReference type="Proteomes" id="UP000636709"/>
    </source>
</evidence>
<keyword evidence="1" id="KW-0472">Membrane</keyword>
<feature type="transmembrane region" description="Helical" evidence="1">
    <location>
        <begin position="102"/>
        <end position="125"/>
    </location>
</feature>
<dbReference type="PANTHER" id="PTHR46610">
    <property type="entry name" value="OS05G0181300 PROTEIN"/>
    <property type="match status" value="1"/>
</dbReference>
<comment type="caution">
    <text evidence="2">The sequence shown here is derived from an EMBL/GenBank/DDBJ whole genome shotgun (WGS) entry which is preliminary data.</text>
</comment>
<dbReference type="AlphaFoldDB" id="A0A835EMP2"/>
<feature type="transmembrane region" description="Helical" evidence="1">
    <location>
        <begin position="43"/>
        <end position="66"/>
    </location>
</feature>
<protein>
    <submittedName>
        <fullName evidence="2">Uncharacterized protein</fullName>
    </submittedName>
</protein>